<accession>A0A0F0KCQ1</accession>
<dbReference type="InterPro" id="IPR036390">
    <property type="entry name" value="WH_DNA-bd_sf"/>
</dbReference>
<evidence type="ECO:0000313" key="1">
    <source>
        <dbReference type="EMBL" id="KJL18658.1"/>
    </source>
</evidence>
<reference evidence="1 2" key="1">
    <citation type="submission" date="2015-02" db="EMBL/GenBank/DDBJ databases">
        <title>Draft genome sequences of ten Microbacterium spp. with emphasis on heavy metal contaminated environments.</title>
        <authorList>
            <person name="Corretto E."/>
        </authorList>
    </citation>
    <scope>NUCLEOTIDE SEQUENCE [LARGE SCALE GENOMIC DNA]</scope>
    <source>
        <strain evidence="1 2">BEL163</strain>
    </source>
</reference>
<comment type="caution">
    <text evidence="1">The sequence shown here is derived from an EMBL/GenBank/DDBJ whole genome shotgun (WGS) entry which is preliminary data.</text>
</comment>
<organism evidence="1 2">
    <name type="scientific">Microbacterium oxydans</name>
    <dbReference type="NCBI Taxonomy" id="82380"/>
    <lineage>
        <taxon>Bacteria</taxon>
        <taxon>Bacillati</taxon>
        <taxon>Actinomycetota</taxon>
        <taxon>Actinomycetes</taxon>
        <taxon>Micrococcales</taxon>
        <taxon>Microbacteriaceae</taxon>
        <taxon>Microbacterium</taxon>
    </lineage>
</organism>
<name>A0A0F0KCQ1_9MICO</name>
<dbReference type="AlphaFoldDB" id="A0A0F0KCQ1"/>
<proteinExistence type="predicted"/>
<protein>
    <recommendedName>
        <fullName evidence="3">Transcriptional regulator</fullName>
    </recommendedName>
</protein>
<dbReference type="EMBL" id="JYIV01000030">
    <property type="protein sequence ID" value="KJL18658.1"/>
    <property type="molecule type" value="Genomic_DNA"/>
</dbReference>
<evidence type="ECO:0008006" key="3">
    <source>
        <dbReference type="Google" id="ProtNLM"/>
    </source>
</evidence>
<dbReference type="SUPFAM" id="SSF46785">
    <property type="entry name" value="Winged helix' DNA-binding domain"/>
    <property type="match status" value="1"/>
</dbReference>
<evidence type="ECO:0000313" key="2">
    <source>
        <dbReference type="Proteomes" id="UP000033725"/>
    </source>
</evidence>
<sequence>MPLNTARDHLRVLEDEGLIRSEPVNTGRRGRPPLVFHPVRETSSSPRARARVEGADVRGRMLRAVTSESPRLGDEALRQVDVLYEHLDDAGLNPVVDEEALRFDLAPCRYRGVLAVDQALVCAVHEQLVRDVLRLADGPLEMRRLDPFVTPHRCQLLLSPNESGSSDAHEES</sequence>
<dbReference type="Proteomes" id="UP000033725">
    <property type="component" value="Unassembled WGS sequence"/>
</dbReference>
<gene>
    <name evidence="1" type="ORF">RN51_03498</name>
</gene>